<feature type="transmembrane region" description="Helical" evidence="2">
    <location>
        <begin position="242"/>
        <end position="266"/>
    </location>
</feature>
<dbReference type="EMBL" id="WTYN01000001">
    <property type="protein sequence ID" value="MXO63373.1"/>
    <property type="molecule type" value="Genomic_DNA"/>
</dbReference>
<feature type="transmembrane region" description="Helical" evidence="2">
    <location>
        <begin position="21"/>
        <end position="40"/>
    </location>
</feature>
<reference evidence="3 4" key="1">
    <citation type="submission" date="2019-12" db="EMBL/GenBank/DDBJ databases">
        <title>Genomic-based taxomic classification of the family Erythrobacteraceae.</title>
        <authorList>
            <person name="Xu L."/>
        </authorList>
    </citation>
    <scope>NUCLEOTIDE SEQUENCE [LARGE SCALE GENOMIC DNA]</scope>
    <source>
        <strain evidence="3 4">MCCC 1A09965</strain>
    </source>
</reference>
<feature type="transmembrane region" description="Helical" evidence="2">
    <location>
        <begin position="162"/>
        <end position="184"/>
    </location>
</feature>
<dbReference type="AlphaFoldDB" id="A0A844YI08"/>
<feature type="transmembrane region" description="Helical" evidence="2">
    <location>
        <begin position="322"/>
        <end position="340"/>
    </location>
</feature>
<dbReference type="OrthoDB" id="8266279at2"/>
<feature type="transmembrane region" description="Helical" evidence="2">
    <location>
        <begin position="209"/>
        <end position="235"/>
    </location>
</feature>
<keyword evidence="4" id="KW-1185">Reference proteome</keyword>
<keyword evidence="2" id="KW-0812">Transmembrane</keyword>
<keyword evidence="2" id="KW-1133">Transmembrane helix</keyword>
<proteinExistence type="predicted"/>
<name>A0A844YI08_9SPHN</name>
<evidence type="ECO:0000313" key="3">
    <source>
        <dbReference type="EMBL" id="MXO63373.1"/>
    </source>
</evidence>
<dbReference type="RefSeq" id="WP_160674922.1">
    <property type="nucleotide sequence ID" value="NZ_WTYN01000001.1"/>
</dbReference>
<protein>
    <recommendedName>
        <fullName evidence="5">DUF2029 domain-containing protein</fullName>
    </recommendedName>
</protein>
<evidence type="ECO:0008006" key="5">
    <source>
        <dbReference type="Google" id="ProtNLM"/>
    </source>
</evidence>
<feature type="compositionally biased region" description="Polar residues" evidence="1">
    <location>
        <begin position="56"/>
        <end position="67"/>
    </location>
</feature>
<sequence length="379" mass="41029">MDRGAASQADATRFAALARTPARIVLALVAAILLAAALFYTPSEPEDRTVVARPVSTLQQGPSSSAADGTDPGKRDDDLALYDAITARVAAGENYYRVAVEEQRARNFPVRPGFAVRLPTLATVSAAIGPTGIALAALLLAAITAAAWWVRLTPILDRPVRRVMAVGLLAVGAAVGFKPIYFVLHEAWAGMLLALALALHRPGKWRGAWVAAALALAIREHALPFVLLMGALAAWRREWRELAFWGLLVAAFLTLLAWHVQTVAVLTGPDDPLSSSWLTLRGPNGWLEYIILCSGLYLIPQWLGAPLALLPLLGWAALRRPLGLEAFLLFAGYGLLFMLAGRANNFYWGLMVTPAWFVGIYWVPFALRDLLNRARGRAT</sequence>
<feature type="transmembrane region" description="Helical" evidence="2">
    <location>
        <begin position="346"/>
        <end position="367"/>
    </location>
</feature>
<feature type="region of interest" description="Disordered" evidence="1">
    <location>
        <begin position="54"/>
        <end position="76"/>
    </location>
</feature>
<feature type="transmembrane region" description="Helical" evidence="2">
    <location>
        <begin position="127"/>
        <end position="150"/>
    </location>
</feature>
<organism evidence="3 4">
    <name type="scientific">Qipengyuania oceanensis</name>
    <dbReference type="NCBI Taxonomy" id="1463597"/>
    <lineage>
        <taxon>Bacteria</taxon>
        <taxon>Pseudomonadati</taxon>
        <taxon>Pseudomonadota</taxon>
        <taxon>Alphaproteobacteria</taxon>
        <taxon>Sphingomonadales</taxon>
        <taxon>Erythrobacteraceae</taxon>
        <taxon>Qipengyuania</taxon>
    </lineage>
</organism>
<keyword evidence="2" id="KW-0472">Membrane</keyword>
<comment type="caution">
    <text evidence="3">The sequence shown here is derived from an EMBL/GenBank/DDBJ whole genome shotgun (WGS) entry which is preliminary data.</text>
</comment>
<evidence type="ECO:0000313" key="4">
    <source>
        <dbReference type="Proteomes" id="UP000445582"/>
    </source>
</evidence>
<evidence type="ECO:0000256" key="2">
    <source>
        <dbReference type="SAM" id="Phobius"/>
    </source>
</evidence>
<accession>A0A844YI08</accession>
<gene>
    <name evidence="3" type="ORF">GRI48_10150</name>
</gene>
<evidence type="ECO:0000256" key="1">
    <source>
        <dbReference type="SAM" id="MobiDB-lite"/>
    </source>
</evidence>
<dbReference type="Proteomes" id="UP000445582">
    <property type="component" value="Unassembled WGS sequence"/>
</dbReference>
<feature type="transmembrane region" description="Helical" evidence="2">
    <location>
        <begin position="286"/>
        <end position="310"/>
    </location>
</feature>